<reference evidence="1" key="1">
    <citation type="submission" date="2020-10" db="EMBL/GenBank/DDBJ databases">
        <title>Taxonomic study of unclassified bacteria belonging to the class Ktedonobacteria.</title>
        <authorList>
            <person name="Yabe S."/>
            <person name="Wang C.M."/>
            <person name="Zheng Y."/>
            <person name="Sakai Y."/>
            <person name="Cavaletti L."/>
            <person name="Monciardini P."/>
            <person name="Donadio S."/>
        </authorList>
    </citation>
    <scope>NUCLEOTIDE SEQUENCE</scope>
    <source>
        <strain evidence="1">ID150040</strain>
    </source>
</reference>
<evidence type="ECO:0000313" key="1">
    <source>
        <dbReference type="EMBL" id="GHO93011.1"/>
    </source>
</evidence>
<dbReference type="Proteomes" id="UP000597444">
    <property type="component" value="Unassembled WGS sequence"/>
</dbReference>
<dbReference type="EMBL" id="BNJK01000001">
    <property type="protein sequence ID" value="GHO93011.1"/>
    <property type="molecule type" value="Genomic_DNA"/>
</dbReference>
<organism evidence="1 2">
    <name type="scientific">Reticulibacter mediterranei</name>
    <dbReference type="NCBI Taxonomy" id="2778369"/>
    <lineage>
        <taxon>Bacteria</taxon>
        <taxon>Bacillati</taxon>
        <taxon>Chloroflexota</taxon>
        <taxon>Ktedonobacteria</taxon>
        <taxon>Ktedonobacterales</taxon>
        <taxon>Reticulibacteraceae</taxon>
        <taxon>Reticulibacter</taxon>
    </lineage>
</organism>
<sequence length="86" mass="9835">MMLIGRDIADIVQGNTEQRTFLRSLQDTLGEWSLKHGREKRKDVKMHAKADLLLRYVLIGAEYTRDGQKRQANTADATPLDASFFL</sequence>
<protein>
    <submittedName>
        <fullName evidence="1">Uncharacterized protein</fullName>
    </submittedName>
</protein>
<dbReference type="AlphaFoldDB" id="A0A8J3IER9"/>
<proteinExistence type="predicted"/>
<accession>A0A8J3IER9</accession>
<name>A0A8J3IER9_9CHLR</name>
<comment type="caution">
    <text evidence="1">The sequence shown here is derived from an EMBL/GenBank/DDBJ whole genome shotgun (WGS) entry which is preliminary data.</text>
</comment>
<evidence type="ECO:0000313" key="2">
    <source>
        <dbReference type="Proteomes" id="UP000597444"/>
    </source>
</evidence>
<gene>
    <name evidence="1" type="ORF">KSF_030590</name>
</gene>
<keyword evidence="2" id="KW-1185">Reference proteome</keyword>